<comment type="caution">
    <text evidence="2">The sequence shown here is derived from an EMBL/GenBank/DDBJ whole genome shotgun (WGS) entry which is preliminary data.</text>
</comment>
<protein>
    <submittedName>
        <fullName evidence="2">Uncharacterized protein</fullName>
    </submittedName>
</protein>
<feature type="compositionally biased region" description="Low complexity" evidence="1">
    <location>
        <begin position="1"/>
        <end position="14"/>
    </location>
</feature>
<accession>A0A9N7ZAF1</accession>
<proteinExistence type="predicted"/>
<dbReference type="AlphaFoldDB" id="A0A9N7ZAF1"/>
<sequence length="68" mass="7300">MHSTWTRTTDTAPATGGGGGTDLQEARASERSREEGKSQAEHVIGENDSALAVAFRARVMETRSGRPR</sequence>
<feature type="compositionally biased region" description="Basic and acidic residues" evidence="1">
    <location>
        <begin position="24"/>
        <end position="41"/>
    </location>
</feature>
<organism evidence="2 3">
    <name type="scientific">Pleuronectes platessa</name>
    <name type="common">European plaice</name>
    <dbReference type="NCBI Taxonomy" id="8262"/>
    <lineage>
        <taxon>Eukaryota</taxon>
        <taxon>Metazoa</taxon>
        <taxon>Chordata</taxon>
        <taxon>Craniata</taxon>
        <taxon>Vertebrata</taxon>
        <taxon>Euteleostomi</taxon>
        <taxon>Actinopterygii</taxon>
        <taxon>Neopterygii</taxon>
        <taxon>Teleostei</taxon>
        <taxon>Neoteleostei</taxon>
        <taxon>Acanthomorphata</taxon>
        <taxon>Carangaria</taxon>
        <taxon>Pleuronectiformes</taxon>
        <taxon>Pleuronectoidei</taxon>
        <taxon>Pleuronectidae</taxon>
        <taxon>Pleuronectes</taxon>
    </lineage>
</organism>
<gene>
    <name evidence="2" type="ORF">PLEPLA_LOCUS43558</name>
</gene>
<evidence type="ECO:0000313" key="3">
    <source>
        <dbReference type="Proteomes" id="UP001153269"/>
    </source>
</evidence>
<feature type="region of interest" description="Disordered" evidence="1">
    <location>
        <begin position="1"/>
        <end position="41"/>
    </location>
</feature>
<reference evidence="2" key="1">
    <citation type="submission" date="2020-03" db="EMBL/GenBank/DDBJ databases">
        <authorList>
            <person name="Weist P."/>
        </authorList>
    </citation>
    <scope>NUCLEOTIDE SEQUENCE</scope>
</reference>
<name>A0A9N7ZAF1_PLEPL</name>
<dbReference type="EMBL" id="CADEAL010004269">
    <property type="protein sequence ID" value="CAB1455777.1"/>
    <property type="molecule type" value="Genomic_DNA"/>
</dbReference>
<dbReference type="Proteomes" id="UP001153269">
    <property type="component" value="Unassembled WGS sequence"/>
</dbReference>
<evidence type="ECO:0000313" key="2">
    <source>
        <dbReference type="EMBL" id="CAB1455777.1"/>
    </source>
</evidence>
<evidence type="ECO:0000256" key="1">
    <source>
        <dbReference type="SAM" id="MobiDB-lite"/>
    </source>
</evidence>
<keyword evidence="3" id="KW-1185">Reference proteome</keyword>